<evidence type="ECO:0000259" key="7">
    <source>
        <dbReference type="PROSITE" id="PS50048"/>
    </source>
</evidence>
<dbReference type="PANTHER" id="PTHR31845">
    <property type="entry name" value="FINGER DOMAIN PROTEIN, PUTATIVE-RELATED"/>
    <property type="match status" value="1"/>
</dbReference>
<evidence type="ECO:0000313" key="8">
    <source>
        <dbReference type="EMBL" id="KAK0621262.1"/>
    </source>
</evidence>
<dbReference type="PANTHER" id="PTHR31845:SF21">
    <property type="entry name" value="REGULATORY PROTEIN LEU3"/>
    <property type="match status" value="1"/>
</dbReference>
<feature type="domain" description="Zn(2)-C6 fungal-type" evidence="7">
    <location>
        <begin position="34"/>
        <end position="67"/>
    </location>
</feature>
<name>A0AA40C196_9PEZI</name>
<dbReference type="Gene3D" id="4.10.240.10">
    <property type="entry name" value="Zn(2)-C6 fungal-type DNA-binding domain"/>
    <property type="match status" value="1"/>
</dbReference>
<organism evidence="8 9">
    <name type="scientific">Bombardia bombarda</name>
    <dbReference type="NCBI Taxonomy" id="252184"/>
    <lineage>
        <taxon>Eukaryota</taxon>
        <taxon>Fungi</taxon>
        <taxon>Dikarya</taxon>
        <taxon>Ascomycota</taxon>
        <taxon>Pezizomycotina</taxon>
        <taxon>Sordariomycetes</taxon>
        <taxon>Sordariomycetidae</taxon>
        <taxon>Sordariales</taxon>
        <taxon>Lasiosphaeriaceae</taxon>
        <taxon>Bombardia</taxon>
    </lineage>
</organism>
<dbReference type="CDD" id="cd12148">
    <property type="entry name" value="fungal_TF_MHR"/>
    <property type="match status" value="1"/>
</dbReference>
<reference evidence="8" key="1">
    <citation type="submission" date="2023-06" db="EMBL/GenBank/DDBJ databases">
        <title>Genome-scale phylogeny and comparative genomics of the fungal order Sordariales.</title>
        <authorList>
            <consortium name="Lawrence Berkeley National Laboratory"/>
            <person name="Hensen N."/>
            <person name="Bonometti L."/>
            <person name="Westerberg I."/>
            <person name="Brannstrom I.O."/>
            <person name="Guillou S."/>
            <person name="Cros-Aarteil S."/>
            <person name="Calhoun S."/>
            <person name="Haridas S."/>
            <person name="Kuo A."/>
            <person name="Mondo S."/>
            <person name="Pangilinan J."/>
            <person name="Riley R."/>
            <person name="LaButti K."/>
            <person name="Andreopoulos B."/>
            <person name="Lipzen A."/>
            <person name="Chen C."/>
            <person name="Yanf M."/>
            <person name="Daum C."/>
            <person name="Ng V."/>
            <person name="Clum A."/>
            <person name="Steindorff A."/>
            <person name="Ohm R."/>
            <person name="Martin F."/>
            <person name="Silar P."/>
            <person name="Natvig D."/>
            <person name="Lalanne C."/>
            <person name="Gautier V."/>
            <person name="Ament-velasquez S.L."/>
            <person name="Kruys A."/>
            <person name="Hutchinson M.I."/>
            <person name="Powell A.J."/>
            <person name="Barry K."/>
            <person name="Miller A.N."/>
            <person name="Grigoriev I.V."/>
            <person name="Debuchy R."/>
            <person name="Gladieux P."/>
            <person name="Thoren M.H."/>
            <person name="Johannesson H."/>
        </authorList>
    </citation>
    <scope>NUCLEOTIDE SEQUENCE</scope>
    <source>
        <strain evidence="8">SMH3391-2</strain>
    </source>
</reference>
<evidence type="ECO:0000256" key="5">
    <source>
        <dbReference type="ARBA" id="ARBA00023242"/>
    </source>
</evidence>
<evidence type="ECO:0000256" key="6">
    <source>
        <dbReference type="SAM" id="MobiDB-lite"/>
    </source>
</evidence>
<dbReference type="GO" id="GO:0000981">
    <property type="term" value="F:DNA-binding transcription factor activity, RNA polymerase II-specific"/>
    <property type="evidence" value="ECO:0007669"/>
    <property type="project" value="InterPro"/>
</dbReference>
<dbReference type="Proteomes" id="UP001174934">
    <property type="component" value="Unassembled WGS sequence"/>
</dbReference>
<feature type="compositionally biased region" description="Low complexity" evidence="6">
    <location>
        <begin position="1"/>
        <end position="20"/>
    </location>
</feature>
<evidence type="ECO:0000256" key="2">
    <source>
        <dbReference type="ARBA" id="ARBA00023015"/>
    </source>
</evidence>
<dbReference type="GO" id="GO:0008270">
    <property type="term" value="F:zinc ion binding"/>
    <property type="evidence" value="ECO:0007669"/>
    <property type="project" value="InterPro"/>
</dbReference>
<feature type="region of interest" description="Disordered" evidence="6">
    <location>
        <begin position="1"/>
        <end position="26"/>
    </location>
</feature>
<dbReference type="EMBL" id="JAULSR010000004">
    <property type="protein sequence ID" value="KAK0621262.1"/>
    <property type="molecule type" value="Genomic_DNA"/>
</dbReference>
<dbReference type="SUPFAM" id="SSF57701">
    <property type="entry name" value="Zn2/Cys6 DNA-binding domain"/>
    <property type="match status" value="1"/>
</dbReference>
<protein>
    <recommendedName>
        <fullName evidence="7">Zn(2)-C6 fungal-type domain-containing protein</fullName>
    </recommendedName>
</protein>
<keyword evidence="2" id="KW-0805">Transcription regulation</keyword>
<dbReference type="SMART" id="SM00066">
    <property type="entry name" value="GAL4"/>
    <property type="match status" value="1"/>
</dbReference>
<gene>
    <name evidence="8" type="ORF">B0T17DRAFT_591184</name>
</gene>
<dbReference type="Pfam" id="PF00172">
    <property type="entry name" value="Zn_clus"/>
    <property type="match status" value="1"/>
</dbReference>
<evidence type="ECO:0000256" key="4">
    <source>
        <dbReference type="ARBA" id="ARBA00023163"/>
    </source>
</evidence>
<dbReference type="AlphaFoldDB" id="A0AA40C196"/>
<accession>A0AA40C196</accession>
<proteinExistence type="predicted"/>
<dbReference type="InterPro" id="IPR001138">
    <property type="entry name" value="Zn2Cys6_DnaBD"/>
</dbReference>
<comment type="caution">
    <text evidence="8">The sequence shown here is derived from an EMBL/GenBank/DDBJ whole genome shotgun (WGS) entry which is preliminary data.</text>
</comment>
<dbReference type="PROSITE" id="PS50048">
    <property type="entry name" value="ZN2_CY6_FUNGAL_2"/>
    <property type="match status" value="1"/>
</dbReference>
<dbReference type="InterPro" id="IPR036864">
    <property type="entry name" value="Zn2-C6_fun-type_DNA-bd_sf"/>
</dbReference>
<sequence length="619" mass="69498">MDSQSSISPPSSVSVGQPAPERTVEPPRIRRNTACVRCRDAKVKCNASLVPNQPCQRCSKLEFMCVVDKSHKRTSRRSKLEELAAEVQTIKEAVAPRPASIPNKTADLPPPIPSLPPAQLPSPHIATPSLADTFINGPPNPFGRSRALGSRVFSGGDISFYFEKYFEHFHPYLPIVRMRDPDACYKRGPVLFWTIIMTACRRYARDSTVYQFLQDKILPEIWGQVSQPPLRLPTINALLLLATWPFPTIRFLSDPSLVFVGIALNSAFLSGLHTGYGSHPEFKALFHTFDTTDEEACFTWAACAIVSHRVSAYMGCPSTSSPYNQTIDKLLDGSGAYPVTRYFAVHLETARFANKVSRTMCASLEEAKGVSHHLVGQMEDEFSRVQGLLYIQHSDLDSFTVLSTLMEIQTYYFMPLPGYSQEMLKRNVIKCYTTAETLINHSTRLDENFLLNAPHFVFRTFLSAVCVIMSVHLSSYTTGFQADTVDSLVRLGFRQMRLSTFQDGDLYMRVTNMLEKYWDLRSHIPKVDVSDLCVSVFTNRLGASLTFDCLRRWKQHVEQARDASTPVPSSQLAGEPLQDGSRAGPNADLGLADAFQRMDWNAFIYDFDWSFTPNYLGAP</sequence>
<keyword evidence="4" id="KW-0804">Transcription</keyword>
<keyword evidence="5" id="KW-0539">Nucleus</keyword>
<dbReference type="GO" id="GO:0005634">
    <property type="term" value="C:nucleus"/>
    <property type="evidence" value="ECO:0007669"/>
    <property type="project" value="UniProtKB-SubCell"/>
</dbReference>
<feature type="region of interest" description="Disordered" evidence="6">
    <location>
        <begin position="561"/>
        <end position="583"/>
    </location>
</feature>
<evidence type="ECO:0000313" key="9">
    <source>
        <dbReference type="Proteomes" id="UP001174934"/>
    </source>
</evidence>
<dbReference type="CDD" id="cd00067">
    <property type="entry name" value="GAL4"/>
    <property type="match status" value="1"/>
</dbReference>
<dbReference type="InterPro" id="IPR051089">
    <property type="entry name" value="prtT"/>
</dbReference>
<comment type="subcellular location">
    <subcellularLocation>
        <location evidence="1">Nucleus</location>
    </subcellularLocation>
</comment>
<dbReference type="PROSITE" id="PS00463">
    <property type="entry name" value="ZN2_CY6_FUNGAL_1"/>
    <property type="match status" value="1"/>
</dbReference>
<keyword evidence="9" id="KW-1185">Reference proteome</keyword>
<evidence type="ECO:0000256" key="1">
    <source>
        <dbReference type="ARBA" id="ARBA00004123"/>
    </source>
</evidence>
<dbReference type="GO" id="GO:0000976">
    <property type="term" value="F:transcription cis-regulatory region binding"/>
    <property type="evidence" value="ECO:0007669"/>
    <property type="project" value="TreeGrafter"/>
</dbReference>
<evidence type="ECO:0000256" key="3">
    <source>
        <dbReference type="ARBA" id="ARBA00023125"/>
    </source>
</evidence>
<keyword evidence="3" id="KW-0238">DNA-binding</keyword>